<comment type="similarity">
    <text evidence="3">Belongs to the KHG/KDPG aldolase family.</text>
</comment>
<dbReference type="PROSITE" id="PS00159">
    <property type="entry name" value="ALDOLASE_KDPG_KHG_1"/>
    <property type="match status" value="1"/>
</dbReference>
<proteinExistence type="inferred from homology"/>
<comment type="subunit">
    <text evidence="4">Homotrimer.</text>
</comment>
<dbReference type="RefSeq" id="WP_309239964.1">
    <property type="nucleotide sequence ID" value="NZ_JBHSXE010000001.1"/>
</dbReference>
<dbReference type="EMBL" id="JBHSXS010000002">
    <property type="protein sequence ID" value="MFC6879340.1"/>
    <property type="molecule type" value="Genomic_DNA"/>
</dbReference>
<evidence type="ECO:0000256" key="3">
    <source>
        <dbReference type="ARBA" id="ARBA00006906"/>
    </source>
</evidence>
<dbReference type="EC" id="4.1.2.14" evidence="5"/>
<evidence type="ECO:0000313" key="9">
    <source>
        <dbReference type="Proteomes" id="UP001596380"/>
    </source>
</evidence>
<sequence>MIVFERIVQERMLPAVTPTHAEDAPPAAGALRAGGIGAIEITLRTRAGIPAIERVTADTDILVGAGTVRTVRDIEPVARAGAAFTVAPGLDDDVLRAAANRGSPTLPGIAAATGAQRAMRAGGWRLPWSAVEARDHAAIETPAREASQRLRAEAAT</sequence>
<evidence type="ECO:0000256" key="2">
    <source>
        <dbReference type="ARBA" id="ARBA00004736"/>
    </source>
</evidence>
<name>A0ABW2CDU7_9ACTN</name>
<accession>A0ABW2CDU7</accession>
<comment type="catalytic activity">
    <reaction evidence="1">
        <text>2-dehydro-3-deoxy-6-phospho-D-gluconate = D-glyceraldehyde 3-phosphate + pyruvate</text>
        <dbReference type="Rhea" id="RHEA:17089"/>
        <dbReference type="ChEBI" id="CHEBI:15361"/>
        <dbReference type="ChEBI" id="CHEBI:57569"/>
        <dbReference type="ChEBI" id="CHEBI:59776"/>
        <dbReference type="EC" id="4.1.2.14"/>
    </reaction>
</comment>
<dbReference type="PANTHER" id="PTHR30246:SF1">
    <property type="entry name" value="2-DEHYDRO-3-DEOXY-6-PHOSPHOGALACTONATE ALDOLASE-RELATED"/>
    <property type="match status" value="1"/>
</dbReference>
<dbReference type="InterPro" id="IPR000887">
    <property type="entry name" value="Aldlse_KDPG_KHG"/>
</dbReference>
<evidence type="ECO:0000256" key="5">
    <source>
        <dbReference type="ARBA" id="ARBA00013063"/>
    </source>
</evidence>
<comment type="pathway">
    <text evidence="2">Carbohydrate acid metabolism; 2-dehydro-3-deoxy-D-gluconate degradation; D-glyceraldehyde 3-phosphate and pyruvate from 2-dehydro-3-deoxy-D-gluconate: step 2/2.</text>
</comment>
<comment type="caution">
    <text evidence="8">The sequence shown here is derived from an EMBL/GenBank/DDBJ whole genome shotgun (WGS) entry which is preliminary data.</text>
</comment>
<keyword evidence="6" id="KW-0456">Lyase</keyword>
<dbReference type="PANTHER" id="PTHR30246">
    <property type="entry name" value="2-KETO-3-DEOXY-6-PHOSPHOGLUCONATE ALDOLASE"/>
    <property type="match status" value="1"/>
</dbReference>
<dbReference type="Proteomes" id="UP001596380">
    <property type="component" value="Unassembled WGS sequence"/>
</dbReference>
<evidence type="ECO:0000256" key="1">
    <source>
        <dbReference type="ARBA" id="ARBA00000654"/>
    </source>
</evidence>
<dbReference type="Pfam" id="PF01081">
    <property type="entry name" value="Aldolase"/>
    <property type="match status" value="1"/>
</dbReference>
<dbReference type="CDD" id="cd00452">
    <property type="entry name" value="KDPG_aldolase"/>
    <property type="match status" value="1"/>
</dbReference>
<keyword evidence="9" id="KW-1185">Reference proteome</keyword>
<dbReference type="InterPro" id="IPR031337">
    <property type="entry name" value="KDPG/KHG_AS_1"/>
</dbReference>
<evidence type="ECO:0000313" key="8">
    <source>
        <dbReference type="EMBL" id="MFC6879340.1"/>
    </source>
</evidence>
<protein>
    <recommendedName>
        <fullName evidence="5">2-dehydro-3-deoxy-phosphogluconate aldolase</fullName>
        <ecNumber evidence="5">4.1.2.14</ecNumber>
    </recommendedName>
</protein>
<keyword evidence="7" id="KW-0119">Carbohydrate metabolism</keyword>
<evidence type="ECO:0000256" key="6">
    <source>
        <dbReference type="ARBA" id="ARBA00023239"/>
    </source>
</evidence>
<dbReference type="SUPFAM" id="SSF51569">
    <property type="entry name" value="Aldolase"/>
    <property type="match status" value="1"/>
</dbReference>
<gene>
    <name evidence="8" type="ORF">ACFQKB_06125</name>
</gene>
<reference evidence="9" key="1">
    <citation type="journal article" date="2019" name="Int. J. Syst. Evol. Microbiol.">
        <title>The Global Catalogue of Microorganisms (GCM) 10K type strain sequencing project: providing services to taxonomists for standard genome sequencing and annotation.</title>
        <authorList>
            <consortium name="The Broad Institute Genomics Platform"/>
            <consortium name="The Broad Institute Genome Sequencing Center for Infectious Disease"/>
            <person name="Wu L."/>
            <person name="Ma J."/>
        </authorList>
    </citation>
    <scope>NUCLEOTIDE SEQUENCE [LARGE SCALE GENOMIC DNA]</scope>
    <source>
        <strain evidence="9">JCM 3369</strain>
    </source>
</reference>
<dbReference type="Gene3D" id="3.20.20.70">
    <property type="entry name" value="Aldolase class I"/>
    <property type="match status" value="1"/>
</dbReference>
<evidence type="ECO:0000256" key="7">
    <source>
        <dbReference type="ARBA" id="ARBA00023277"/>
    </source>
</evidence>
<evidence type="ECO:0000256" key="4">
    <source>
        <dbReference type="ARBA" id="ARBA00011233"/>
    </source>
</evidence>
<dbReference type="InterPro" id="IPR013785">
    <property type="entry name" value="Aldolase_TIM"/>
</dbReference>
<organism evidence="8 9">
    <name type="scientific">Actinomadura yumaensis</name>
    <dbReference type="NCBI Taxonomy" id="111807"/>
    <lineage>
        <taxon>Bacteria</taxon>
        <taxon>Bacillati</taxon>
        <taxon>Actinomycetota</taxon>
        <taxon>Actinomycetes</taxon>
        <taxon>Streptosporangiales</taxon>
        <taxon>Thermomonosporaceae</taxon>
        <taxon>Actinomadura</taxon>
    </lineage>
</organism>